<feature type="domain" description="AAA+ ATPase" evidence="3">
    <location>
        <begin position="369"/>
        <end position="538"/>
    </location>
</feature>
<dbReference type="RefSeq" id="WP_138084810.1">
    <property type="nucleotide sequence ID" value="NZ_VAUV01000002.1"/>
</dbReference>
<dbReference type="AlphaFoldDB" id="A0A5R8KJG0"/>
<dbReference type="Gene3D" id="3.40.50.300">
    <property type="entry name" value="P-loop containing nucleotide triphosphate hydrolases"/>
    <property type="match status" value="2"/>
</dbReference>
<protein>
    <recommendedName>
        <fullName evidence="3">AAA+ ATPase domain-containing protein</fullName>
    </recommendedName>
</protein>
<sequence length="1229" mass="138586">MSDSSPPPQAANGQFDTDRRFLAPEIHGFDRLFIPPLTGKERDHQSRGIPENSTILLSGPPGAGKTVFGLAMARAVMHKLRAKKPKLFYLTLEVDKERLKASMEEMGWFEGGNKDAFGRHGNKVRFIEVKPEIDRPVPNSEEMGNMLFRKLEAHVEPGSEEPVLVLVDSLTAMVSSSGDFAERRRQTNELLFRLRSLFGECLMLTLLIAERSSTPPEDPASAVEEYLADFVFRLDLRHLELGRRLRTLDIIKTHGANMTVGQHTWMILTDRGETSKAVSLTQTLNTKIRDKAFDEKGIPINNEKWGAILILPRSRAHTTFSDGEKVGGKQILHAGTPGLDQMLTGEEPEYWLDLVRSSSGNTAKPGLEAGSITLLVGPPGSGKTGICNQFLKVDDLSIFMTGDDPPKKVPNLFITFEREHLTEKSEEYKSLVFRHSQVDFNLLLTQVREEILKGLPRRIAIDGLSEWLSAYQSKDRAMVLEAFLAGIDEATQEIAKKYSNPIKPTLFISYETSLQGDPLAPDTLGIPADNIIVLRQIQVQDATRRLLYIVKGSAQYDRNIRELVYRKDQDSIENKACVTAGLDAFSSLLSRNPQKAEVLLQMFEENKAEAKWNSQMVKRLKKSIPLTYNSFTFFRTEIGSTLLSCNHSNTLPSSDLRIMSVDEWWLRHVLAKHDPNTKNHLLLDLSGLLNPAHQNSRLNWNDFWLTEVDKCKVGENQKISVLAVPAYMDFGMFCVNAQQLIKVNDDKFKTTLEPLIEKIPSKPENRKDPPINPAVLASAQQALLKAIEQELPKTWVPKNFNFDSFPIVPSNDESKSLLEIAKPKGEEDAPWFFAFDTSTPETCVCQFFELAWAFGASEDFLAHKMPKTNNNPLTQSLRLLQYMVHHRLMPPGANVRDTANAVFSRQFLSTLANLKRDEQIVDAIVPLQYWPSGSNDDEAHAALIEDLRKRLERQIVDRLNTGLLSLQKVPKLEKQASELYNKLNEQPSLIPSIKPEDTLGKIQAFTKKLRKSPEPTLYQSLQTFLKNAEFTIENLESKINKPVITVEDFTELFQRHELRLDLLSKESPTLTGYGCTGAWFYAVHAGSRSVTLAPDILQEMTSLKSAIERAELGAGMPARKDFYDHMGHHPVKHAEHFTWSELYDHAGARARRRDRVLPTNCENAPEIYRYISSMVVRTLHAAQEDTHRGKSRVAIPDAASLAKLASHRANTEVEALYEYIFPKKQSTPP</sequence>
<dbReference type="Proteomes" id="UP000306196">
    <property type="component" value="Unassembled WGS sequence"/>
</dbReference>
<proteinExistence type="predicted"/>
<dbReference type="PANTHER" id="PTHR43637">
    <property type="entry name" value="UPF0273 PROTEIN TM_0370"/>
    <property type="match status" value="1"/>
</dbReference>
<evidence type="ECO:0000313" key="5">
    <source>
        <dbReference type="Proteomes" id="UP000306196"/>
    </source>
</evidence>
<accession>A0A5R8KJG0</accession>
<keyword evidence="2" id="KW-0067">ATP-binding</keyword>
<dbReference type="PANTHER" id="PTHR43637:SF3">
    <property type="entry name" value="FLAGELLA-RELATED PROTEIN H-RELATED"/>
    <property type="match status" value="1"/>
</dbReference>
<dbReference type="GO" id="GO:0005524">
    <property type="term" value="F:ATP binding"/>
    <property type="evidence" value="ECO:0007669"/>
    <property type="project" value="UniProtKB-KW"/>
</dbReference>
<dbReference type="SUPFAM" id="SSF52540">
    <property type="entry name" value="P-loop containing nucleoside triphosphate hydrolases"/>
    <property type="match status" value="2"/>
</dbReference>
<dbReference type="OrthoDB" id="9783783at2"/>
<organism evidence="4 5">
    <name type="scientific">Phragmitibacter flavus</name>
    <dbReference type="NCBI Taxonomy" id="2576071"/>
    <lineage>
        <taxon>Bacteria</taxon>
        <taxon>Pseudomonadati</taxon>
        <taxon>Verrucomicrobiota</taxon>
        <taxon>Verrucomicrobiia</taxon>
        <taxon>Verrucomicrobiales</taxon>
        <taxon>Verrucomicrobiaceae</taxon>
        <taxon>Phragmitibacter</taxon>
    </lineage>
</organism>
<keyword evidence="1" id="KW-0547">Nucleotide-binding</keyword>
<gene>
    <name evidence="4" type="ORF">FEM03_03630</name>
</gene>
<evidence type="ECO:0000256" key="2">
    <source>
        <dbReference type="ARBA" id="ARBA00022840"/>
    </source>
</evidence>
<name>A0A5R8KJG0_9BACT</name>
<reference evidence="4 5" key="1">
    <citation type="submission" date="2019-05" db="EMBL/GenBank/DDBJ databases">
        <title>Verrucobacter flavum gen. nov., sp. nov. a new member of the family Verrucomicrobiaceae.</title>
        <authorList>
            <person name="Szuroczki S."/>
            <person name="Abbaszade G."/>
            <person name="Szabo A."/>
            <person name="Felfoldi T."/>
            <person name="Schumann P."/>
            <person name="Boka K."/>
            <person name="Keki Z."/>
            <person name="Toumi M."/>
            <person name="Toth E."/>
        </authorList>
    </citation>
    <scope>NUCLEOTIDE SEQUENCE [LARGE SCALE GENOMIC DNA]</scope>
    <source>
        <strain evidence="4 5">MG-N-17</strain>
    </source>
</reference>
<dbReference type="InterPro" id="IPR014774">
    <property type="entry name" value="KaiC-like_dom"/>
</dbReference>
<evidence type="ECO:0000313" key="4">
    <source>
        <dbReference type="EMBL" id="TLD72456.1"/>
    </source>
</evidence>
<evidence type="ECO:0000256" key="1">
    <source>
        <dbReference type="ARBA" id="ARBA00022741"/>
    </source>
</evidence>
<comment type="caution">
    <text evidence="4">The sequence shown here is derived from an EMBL/GenBank/DDBJ whole genome shotgun (WGS) entry which is preliminary data.</text>
</comment>
<evidence type="ECO:0000259" key="3">
    <source>
        <dbReference type="SMART" id="SM00382"/>
    </source>
</evidence>
<dbReference type="EMBL" id="VAUV01000002">
    <property type="protein sequence ID" value="TLD72456.1"/>
    <property type="molecule type" value="Genomic_DNA"/>
</dbReference>
<dbReference type="Pfam" id="PF06745">
    <property type="entry name" value="ATPase"/>
    <property type="match status" value="1"/>
</dbReference>
<keyword evidence="5" id="KW-1185">Reference proteome</keyword>
<dbReference type="SMART" id="SM00382">
    <property type="entry name" value="AAA"/>
    <property type="match status" value="2"/>
</dbReference>
<dbReference type="InterPro" id="IPR027417">
    <property type="entry name" value="P-loop_NTPase"/>
</dbReference>
<feature type="domain" description="AAA+ ATPase" evidence="3">
    <location>
        <begin position="51"/>
        <end position="238"/>
    </location>
</feature>
<dbReference type="InterPro" id="IPR003593">
    <property type="entry name" value="AAA+_ATPase"/>
</dbReference>